<reference evidence="1 2" key="1">
    <citation type="submission" date="2019-02" db="EMBL/GenBank/DDBJ databases">
        <title>Deep-cultivation of Planctomycetes and their phenomic and genomic characterization uncovers novel biology.</title>
        <authorList>
            <person name="Wiegand S."/>
            <person name="Jogler M."/>
            <person name="Boedeker C."/>
            <person name="Pinto D."/>
            <person name="Vollmers J."/>
            <person name="Rivas-Marin E."/>
            <person name="Kohn T."/>
            <person name="Peeters S.H."/>
            <person name="Heuer A."/>
            <person name="Rast P."/>
            <person name="Oberbeckmann S."/>
            <person name="Bunk B."/>
            <person name="Jeske O."/>
            <person name="Meyerdierks A."/>
            <person name="Storesund J.E."/>
            <person name="Kallscheuer N."/>
            <person name="Luecker S."/>
            <person name="Lage O.M."/>
            <person name="Pohl T."/>
            <person name="Merkel B.J."/>
            <person name="Hornburger P."/>
            <person name="Mueller R.-W."/>
            <person name="Bruemmer F."/>
            <person name="Labrenz M."/>
            <person name="Spormann A.M."/>
            <person name="Op Den Camp H."/>
            <person name="Overmann J."/>
            <person name="Amann R."/>
            <person name="Jetten M.S.M."/>
            <person name="Mascher T."/>
            <person name="Medema M.H."/>
            <person name="Devos D.P."/>
            <person name="Kaster A.-K."/>
            <person name="Ovreas L."/>
            <person name="Rohde M."/>
            <person name="Galperin M.Y."/>
            <person name="Jogler C."/>
        </authorList>
    </citation>
    <scope>NUCLEOTIDE SEQUENCE [LARGE SCALE GENOMIC DNA]</scope>
    <source>
        <strain evidence="1 2">Pla52n</strain>
    </source>
</reference>
<proteinExistence type="predicted"/>
<dbReference type="AlphaFoldDB" id="A0A5C6B2T9"/>
<comment type="caution">
    <text evidence="1">The sequence shown here is derived from an EMBL/GenBank/DDBJ whole genome shotgun (WGS) entry which is preliminary data.</text>
</comment>
<dbReference type="EMBL" id="SJPN01000002">
    <property type="protein sequence ID" value="TWU06433.1"/>
    <property type="molecule type" value="Genomic_DNA"/>
</dbReference>
<sequence length="57" mass="6411">MTRGINAACKIKIRLIQSAETEVENTPHRNIVRNTGYWTSGFAAIVSFQRRAAPFFA</sequence>
<keyword evidence="2" id="KW-1185">Reference proteome</keyword>
<organism evidence="1 2">
    <name type="scientific">Stieleria varia</name>
    <dbReference type="NCBI Taxonomy" id="2528005"/>
    <lineage>
        <taxon>Bacteria</taxon>
        <taxon>Pseudomonadati</taxon>
        <taxon>Planctomycetota</taxon>
        <taxon>Planctomycetia</taxon>
        <taxon>Pirellulales</taxon>
        <taxon>Pirellulaceae</taxon>
        <taxon>Stieleria</taxon>
    </lineage>
</organism>
<evidence type="ECO:0000313" key="2">
    <source>
        <dbReference type="Proteomes" id="UP000320176"/>
    </source>
</evidence>
<dbReference type="Proteomes" id="UP000320176">
    <property type="component" value="Unassembled WGS sequence"/>
</dbReference>
<protein>
    <submittedName>
        <fullName evidence="1">Uncharacterized protein</fullName>
    </submittedName>
</protein>
<accession>A0A5C6B2T9</accession>
<name>A0A5C6B2T9_9BACT</name>
<gene>
    <name evidence="1" type="ORF">Pla52n_21540</name>
</gene>
<evidence type="ECO:0000313" key="1">
    <source>
        <dbReference type="EMBL" id="TWU06433.1"/>
    </source>
</evidence>